<sequence length="338" mass="39034">MSKHDLNDRQRKILKVVIDKHAIENKTISSLSLAKTSEFSEWSSATIRNDMAVLEECGYLKKEYYSSGKIPTQRGYQLYIESLMDEYPGHQEIKNKLLNKFSSRNTTIDEILDECAVIISNFLNLPILLTKNIGEERLRKIDLVNINEKYRLILLITSSGEIIKDFVCLEEVSEQKEQDLLAAIRLLNEQLYNCPVSQISQKLDEAKEQIKRVVYSFEFIYEVIISRILLNKLNSIQEKVSSKVYNVKAIAEYENINAPAILDLLDKYSTFAPINYNCLKTGKTLFNLRGESDEGFAIAVTDMGIHKLFVFGPLRMNYSLIKYLFDFLNEKIQILQKI</sequence>
<name>A0A478FPQ7_9MOLU</name>
<dbReference type="InterPro" id="IPR036390">
    <property type="entry name" value="WH_DNA-bd_sf"/>
</dbReference>
<comment type="similarity">
    <text evidence="5">Belongs to the HrcA family.</text>
</comment>
<dbReference type="AlphaFoldDB" id="A0A478FPQ7"/>
<proteinExistence type="inferred from homology"/>
<comment type="caution">
    <text evidence="7">The sequence shown here is derived from an EMBL/GenBank/DDBJ whole genome shotgun (WGS) entry which is preliminary data.</text>
</comment>
<evidence type="ECO:0000256" key="1">
    <source>
        <dbReference type="ARBA" id="ARBA00022491"/>
    </source>
</evidence>
<evidence type="ECO:0000256" key="2">
    <source>
        <dbReference type="ARBA" id="ARBA00023015"/>
    </source>
</evidence>
<dbReference type="InterPro" id="IPR002571">
    <property type="entry name" value="HrcA"/>
</dbReference>
<organism evidence="7 8">
    <name type="scientific">Candidatus Mycoplasma haematohominis</name>
    <dbReference type="NCBI Taxonomy" id="1494318"/>
    <lineage>
        <taxon>Bacteria</taxon>
        <taxon>Bacillati</taxon>
        <taxon>Mycoplasmatota</taxon>
        <taxon>Mollicutes</taxon>
        <taxon>Mycoplasmataceae</taxon>
        <taxon>Mycoplasma</taxon>
    </lineage>
</organism>
<dbReference type="SUPFAM" id="SSF46785">
    <property type="entry name" value="Winged helix' DNA-binding domain"/>
    <property type="match status" value="1"/>
</dbReference>
<dbReference type="InterPro" id="IPR021153">
    <property type="entry name" value="HrcA_C"/>
</dbReference>
<dbReference type="Pfam" id="PF01628">
    <property type="entry name" value="HrcA"/>
    <property type="match status" value="1"/>
</dbReference>
<dbReference type="GO" id="GO:0045892">
    <property type="term" value="P:negative regulation of DNA-templated transcription"/>
    <property type="evidence" value="ECO:0007669"/>
    <property type="project" value="UniProtKB-UniRule"/>
</dbReference>
<comment type="function">
    <text evidence="5">Negative regulator of class I heat shock genes (grpE-dnaK-dnaJ and groELS operons). Prevents heat-shock induction of these operons.</text>
</comment>
<dbReference type="Gene3D" id="1.10.10.10">
    <property type="entry name" value="Winged helix-like DNA-binding domain superfamily/Winged helix DNA-binding domain"/>
    <property type="match status" value="1"/>
</dbReference>
<dbReference type="SUPFAM" id="SSF55781">
    <property type="entry name" value="GAF domain-like"/>
    <property type="match status" value="1"/>
</dbReference>
<accession>A0A478FPQ7</accession>
<evidence type="ECO:0000256" key="4">
    <source>
        <dbReference type="ARBA" id="ARBA00023163"/>
    </source>
</evidence>
<dbReference type="Proteomes" id="UP000324831">
    <property type="component" value="Unassembled WGS sequence"/>
</dbReference>
<dbReference type="PANTHER" id="PTHR34824">
    <property type="entry name" value="HEAT-INDUCIBLE TRANSCRIPTION REPRESSOR HRCA"/>
    <property type="match status" value="1"/>
</dbReference>
<dbReference type="InterPro" id="IPR036388">
    <property type="entry name" value="WH-like_DNA-bd_sf"/>
</dbReference>
<evidence type="ECO:0000259" key="6">
    <source>
        <dbReference type="Pfam" id="PF01628"/>
    </source>
</evidence>
<keyword evidence="4 5" id="KW-0804">Transcription</keyword>
<dbReference type="PANTHER" id="PTHR34824:SF1">
    <property type="entry name" value="HEAT-INDUCIBLE TRANSCRIPTION REPRESSOR HRCA"/>
    <property type="match status" value="1"/>
</dbReference>
<evidence type="ECO:0000313" key="8">
    <source>
        <dbReference type="Proteomes" id="UP000324831"/>
    </source>
</evidence>
<dbReference type="PIRSF" id="PIRSF005485">
    <property type="entry name" value="HrcA"/>
    <property type="match status" value="1"/>
</dbReference>
<reference evidence="7 8" key="1">
    <citation type="submission" date="2019-01" db="EMBL/GenBank/DDBJ databases">
        <title>Draft genome sequences of Candidatus Mycoplasma haemohominis SWG34-3 identified from a patient with pyrexia, anemia and liver dysfunction.</title>
        <authorList>
            <person name="Sekizuka T."/>
            <person name="Hattori N."/>
            <person name="Katano H."/>
            <person name="Takuma T."/>
            <person name="Ito T."/>
            <person name="Arai N."/>
            <person name="Yanai R."/>
            <person name="Ishii S."/>
            <person name="Miura Y."/>
            <person name="Tokunaga T."/>
            <person name="Watanabe H."/>
            <person name="Nomura N."/>
            <person name="Eguchi J."/>
            <person name="Arai T."/>
            <person name="Hasegawa H."/>
            <person name="Nakamaki T."/>
            <person name="Wakita T."/>
            <person name="Niki Y."/>
            <person name="Kuroda M."/>
        </authorList>
    </citation>
    <scope>NUCLEOTIDE SEQUENCE [LARGE SCALE GENOMIC DNA]</scope>
    <source>
        <strain evidence="7">SWG34-3</strain>
    </source>
</reference>
<evidence type="ECO:0000256" key="5">
    <source>
        <dbReference type="HAMAP-Rule" id="MF_00081"/>
    </source>
</evidence>
<evidence type="ECO:0000256" key="3">
    <source>
        <dbReference type="ARBA" id="ARBA00023016"/>
    </source>
</evidence>
<keyword evidence="3 5" id="KW-0346">Stress response</keyword>
<protein>
    <recommendedName>
        <fullName evidence="5">Heat-inducible transcription repressor HrcA</fullName>
    </recommendedName>
</protein>
<dbReference type="HAMAP" id="MF_00081">
    <property type="entry name" value="HrcA"/>
    <property type="match status" value="1"/>
</dbReference>
<dbReference type="GO" id="GO:0003677">
    <property type="term" value="F:DNA binding"/>
    <property type="evidence" value="ECO:0007669"/>
    <property type="project" value="InterPro"/>
</dbReference>
<dbReference type="EMBL" id="BIMN01000001">
    <property type="protein sequence ID" value="GCE63202.1"/>
    <property type="molecule type" value="Genomic_DNA"/>
</dbReference>
<evidence type="ECO:0000313" key="7">
    <source>
        <dbReference type="EMBL" id="GCE63202.1"/>
    </source>
</evidence>
<keyword evidence="1 5" id="KW-0678">Repressor</keyword>
<feature type="domain" description="Heat-inducible transcription repressor HrcA C-terminal" evidence="6">
    <location>
        <begin position="109"/>
        <end position="319"/>
    </location>
</feature>
<keyword evidence="2 5" id="KW-0805">Transcription regulation</keyword>
<gene>
    <name evidence="5 7" type="primary">hrcA</name>
    <name evidence="7" type="ORF">MHSWG343_01800</name>
</gene>